<dbReference type="GO" id="GO:0006508">
    <property type="term" value="P:proteolysis"/>
    <property type="evidence" value="ECO:0007669"/>
    <property type="project" value="InterPro"/>
</dbReference>
<name>A0A938BNX5_9BACT</name>
<feature type="non-terminal residue" evidence="1">
    <location>
        <position position="116"/>
    </location>
</feature>
<dbReference type="InterPro" id="IPR032466">
    <property type="entry name" value="Metal_Hydrolase"/>
</dbReference>
<dbReference type="Gene3D" id="3.20.20.140">
    <property type="entry name" value="Metal-dependent hydrolases"/>
    <property type="match status" value="1"/>
</dbReference>
<dbReference type="Pfam" id="PF01244">
    <property type="entry name" value="Peptidase_M19"/>
    <property type="match status" value="1"/>
</dbReference>
<reference evidence="1 2" key="1">
    <citation type="submission" date="2019-03" db="EMBL/GenBank/DDBJ databases">
        <title>Lake Tanganyika Metagenome-Assembled Genomes (MAGs).</title>
        <authorList>
            <person name="Tran P."/>
        </authorList>
    </citation>
    <scope>NUCLEOTIDE SEQUENCE [LARGE SCALE GENOMIC DNA]</scope>
    <source>
        <strain evidence="1">K_DeepCast_65m_m2_236</strain>
    </source>
</reference>
<dbReference type="Proteomes" id="UP000703893">
    <property type="component" value="Unassembled WGS sequence"/>
</dbReference>
<gene>
    <name evidence="1" type="ORF">FJZ00_10705</name>
</gene>
<proteinExistence type="predicted"/>
<dbReference type="InterPro" id="IPR008257">
    <property type="entry name" value="Pept_M19"/>
</dbReference>
<dbReference type="SUPFAM" id="SSF51556">
    <property type="entry name" value="Metallo-dependent hydrolases"/>
    <property type="match status" value="1"/>
</dbReference>
<accession>A0A938BNX5</accession>
<evidence type="ECO:0000313" key="1">
    <source>
        <dbReference type="EMBL" id="MBM3275615.1"/>
    </source>
</evidence>
<organism evidence="1 2">
    <name type="scientific">Candidatus Tanganyikabacteria bacterium</name>
    <dbReference type="NCBI Taxonomy" id="2961651"/>
    <lineage>
        <taxon>Bacteria</taxon>
        <taxon>Bacillati</taxon>
        <taxon>Candidatus Sericytochromatia</taxon>
        <taxon>Candidatus Tanganyikabacteria</taxon>
    </lineage>
</organism>
<dbReference type="GO" id="GO:0070573">
    <property type="term" value="F:metallodipeptidase activity"/>
    <property type="evidence" value="ECO:0007669"/>
    <property type="project" value="InterPro"/>
</dbReference>
<protein>
    <submittedName>
        <fullName evidence="1">Membrane dipeptidase</fullName>
    </submittedName>
</protein>
<comment type="caution">
    <text evidence="1">The sequence shown here is derived from an EMBL/GenBank/DDBJ whole genome shotgun (WGS) entry which is preliminary data.</text>
</comment>
<evidence type="ECO:0000313" key="2">
    <source>
        <dbReference type="Proteomes" id="UP000703893"/>
    </source>
</evidence>
<dbReference type="AlphaFoldDB" id="A0A938BNX5"/>
<sequence length="116" mass="12835">MAIDAEKLHREAIVIDAVCPLLSGQKYTDWYIEGGVTIAAPSVGAIEGITPTMRSIAAWKSFIQRNSGNAGRVTQVSSVKEMRQAKKDGRFGLYFHFQGTDPMEDDLDMVHAYKDL</sequence>
<dbReference type="EMBL" id="VGJX01000652">
    <property type="protein sequence ID" value="MBM3275615.1"/>
    <property type="molecule type" value="Genomic_DNA"/>
</dbReference>